<keyword evidence="7" id="KW-1185">Reference proteome</keyword>
<comment type="subcellular location">
    <subcellularLocation>
        <location evidence="1">Membrane</location>
    </subcellularLocation>
</comment>
<dbReference type="RefSeq" id="WP_014237416.1">
    <property type="nucleotide sequence ID" value="NZ_SHKM01000001.1"/>
</dbReference>
<dbReference type="Proteomes" id="UP000292136">
    <property type="component" value="Unassembled WGS sequence"/>
</dbReference>
<organism evidence="6 7">
    <name type="scientific">Azospira oryzae</name>
    <dbReference type="NCBI Taxonomy" id="146939"/>
    <lineage>
        <taxon>Bacteria</taxon>
        <taxon>Pseudomonadati</taxon>
        <taxon>Pseudomonadota</taxon>
        <taxon>Betaproteobacteria</taxon>
        <taxon>Rhodocyclales</taxon>
        <taxon>Rhodocyclaceae</taxon>
        <taxon>Azospira</taxon>
    </lineage>
</organism>
<dbReference type="PANTHER" id="PTHR35603">
    <property type="match status" value="1"/>
</dbReference>
<dbReference type="Pfam" id="PF05433">
    <property type="entry name" value="Rick_17kDa_Anti"/>
    <property type="match status" value="1"/>
</dbReference>
<reference evidence="6 7" key="1">
    <citation type="submission" date="2019-02" db="EMBL/GenBank/DDBJ databases">
        <title>Genomic Encyclopedia of Type Strains, Phase IV (KMG-IV): sequencing the most valuable type-strain genomes for metagenomic binning, comparative biology and taxonomic classification.</title>
        <authorList>
            <person name="Goeker M."/>
        </authorList>
    </citation>
    <scope>NUCLEOTIDE SEQUENCE [LARGE SCALE GENOMIC DNA]</scope>
    <source>
        <strain evidence="6 7">DSM 21223</strain>
    </source>
</reference>
<name>A0ABY0IRM9_9RHOO</name>
<evidence type="ECO:0000256" key="3">
    <source>
        <dbReference type="SAM" id="MobiDB-lite"/>
    </source>
</evidence>
<evidence type="ECO:0000256" key="1">
    <source>
        <dbReference type="ARBA" id="ARBA00004370"/>
    </source>
</evidence>
<gene>
    <name evidence="6" type="ORF">EV678_0546</name>
</gene>
<dbReference type="InterPro" id="IPR008816">
    <property type="entry name" value="Gly_zipper_2TM_dom"/>
</dbReference>
<evidence type="ECO:0000313" key="7">
    <source>
        <dbReference type="Proteomes" id="UP000292136"/>
    </source>
</evidence>
<keyword evidence="4" id="KW-1133">Transmembrane helix</keyword>
<keyword evidence="4" id="KW-0812">Transmembrane</keyword>
<accession>A0ABY0IRM9</accession>
<evidence type="ECO:0000313" key="6">
    <source>
        <dbReference type="EMBL" id="RZT89752.1"/>
    </source>
</evidence>
<evidence type="ECO:0000256" key="2">
    <source>
        <dbReference type="ARBA" id="ARBA00023136"/>
    </source>
</evidence>
<dbReference type="PANTHER" id="PTHR35603:SF2">
    <property type="entry name" value="OUTER MEMBRANE LIPOPROTEIN"/>
    <property type="match status" value="1"/>
</dbReference>
<protein>
    <submittedName>
        <fullName evidence="6">Glycine zipper 2TM protein</fullName>
    </submittedName>
</protein>
<dbReference type="EMBL" id="SHKM01000001">
    <property type="protein sequence ID" value="RZT89752.1"/>
    <property type="molecule type" value="Genomic_DNA"/>
</dbReference>
<dbReference type="InterPro" id="IPR051407">
    <property type="entry name" value="Bact_OM_lipoprot/Surf_antigen"/>
</dbReference>
<proteinExistence type="predicted"/>
<feature type="transmembrane region" description="Helical" evidence="4">
    <location>
        <begin position="24"/>
        <end position="47"/>
    </location>
</feature>
<keyword evidence="2 4" id="KW-0472">Membrane</keyword>
<feature type="region of interest" description="Disordered" evidence="3">
    <location>
        <begin position="58"/>
        <end position="77"/>
    </location>
</feature>
<feature type="domain" description="Glycine zipper 2TM" evidence="5">
    <location>
        <begin position="105"/>
        <end position="146"/>
    </location>
</feature>
<sequence>MDSTFEIGHSPTPAPVRARRLHPLLTAAAVSLTVFSLLGIGAITGLIPSASSQLQEKGADKDAAKAEEGGKPAAKGAASAKSTCANCGVVETVRMVQLEGNASGLGAVAGGVTGALVGNQFGRGGGNTAMTLIGAAGGAYAGNSIEKNMNRQTAYRITVRMDDGAYRTISQSHVPAVAAGDKVKVVNGNVSAIP</sequence>
<feature type="compositionally biased region" description="Basic and acidic residues" evidence="3">
    <location>
        <begin position="58"/>
        <end position="70"/>
    </location>
</feature>
<evidence type="ECO:0000256" key="4">
    <source>
        <dbReference type="SAM" id="Phobius"/>
    </source>
</evidence>
<comment type="caution">
    <text evidence="6">The sequence shown here is derived from an EMBL/GenBank/DDBJ whole genome shotgun (WGS) entry which is preliminary data.</text>
</comment>
<evidence type="ECO:0000259" key="5">
    <source>
        <dbReference type="Pfam" id="PF05433"/>
    </source>
</evidence>